<dbReference type="Proteomes" id="UP000721236">
    <property type="component" value="Unassembled WGS sequence"/>
</dbReference>
<comment type="caution">
    <text evidence="4">The sequence shown here is derived from an EMBL/GenBank/DDBJ whole genome shotgun (WGS) entry which is preliminary data.</text>
</comment>
<protein>
    <recommendedName>
        <fullName evidence="6">Metallophosphatase</fullName>
    </recommendedName>
</protein>
<dbReference type="Pfam" id="PF16655">
    <property type="entry name" value="PhoD_N"/>
    <property type="match status" value="1"/>
</dbReference>
<dbReference type="InterPro" id="IPR052900">
    <property type="entry name" value="Phospholipid_Metab_Enz"/>
</dbReference>
<proteinExistence type="predicted"/>
<feature type="region of interest" description="Disordered" evidence="1">
    <location>
        <begin position="25"/>
        <end position="47"/>
    </location>
</feature>
<feature type="domain" description="PhoD-like phosphatase metallophosphatase" evidence="2">
    <location>
        <begin position="157"/>
        <end position="641"/>
    </location>
</feature>
<name>A0ABN7Y3U0_9BURK</name>
<dbReference type="RefSeq" id="WP_224039594.1">
    <property type="nucleotide sequence ID" value="NZ_CAJZAH010000001.1"/>
</dbReference>
<dbReference type="InterPro" id="IPR038607">
    <property type="entry name" value="PhoD-like_sf"/>
</dbReference>
<dbReference type="Pfam" id="PF09423">
    <property type="entry name" value="PhoD"/>
    <property type="match status" value="1"/>
</dbReference>
<evidence type="ECO:0000259" key="2">
    <source>
        <dbReference type="Pfam" id="PF09423"/>
    </source>
</evidence>
<dbReference type="PANTHER" id="PTHR43606">
    <property type="entry name" value="PHOSPHATASE, PUTATIVE (AFU_ORTHOLOGUE AFUA_6G08710)-RELATED"/>
    <property type="match status" value="1"/>
</dbReference>
<dbReference type="PANTHER" id="PTHR43606:SF2">
    <property type="entry name" value="ALKALINE PHOSPHATASE FAMILY PROTEIN (AFU_ORTHOLOGUE AFUA_5G03860)"/>
    <property type="match status" value="1"/>
</dbReference>
<accession>A0ABN7Y3U0</accession>
<dbReference type="CDD" id="cd07389">
    <property type="entry name" value="MPP_PhoD"/>
    <property type="match status" value="1"/>
</dbReference>
<sequence>MDRRRFLKWGSFVTVSVATGGLAGCGGDDDAGGENGEGPAPAPNPPAQDRFAFLHGVASGDPKADSIVLWTRVDGDNGGQPVAVRLQVSAQPDFATLLVDDSLTALPEWDYTLRNKVTGLAAATTYYYRFRVGSHTSPVGRTRTAPTPGTPLSELRFAFVSCQDWSVNHWAGMEELAAQELDFIVHLGDYIYETVGAGFQSGKVEARHAPLTLPHGTARGDGARYATTVDDYRYLYKAYRSDPRLQALHARFPIIAIWDDHEFSDDCWQDRQTYDTGEDQSPSTARRRGASQAWFEFMPADVRIDLTDPSFRNIQLYRAFTFGDLATLVMTDQRLYRADHVLPEQAAGSEIGSRYFVPKATLATVEDQKMVAAGNALTPVSMLGDAQRAWWQDRMGSANTTWKLWGNEVSLLRMQIDGTLAIAGLIAGALVQANGALAPLQGAMTSALATDLNASSAGGTYPAMSYTALKAVLAPAGIDGTTFDALFKPALDAQLPPAALLGQYILNADQWDGYNAERKNLMAFLKTHGIGNVVALTGDIHAFFAGPVMDDYDAATPVPVMVDLVTAGLSSNSFQSYFRGVVDSDPTFAAAKPLIYAEQGGVVVNTFDATLQAFNPWLRHVDTDAQGYAVVTLTPDRLRCTFHKLKPLADGAAPALPATAGTRTVEVAAGSPAVNVL</sequence>
<organism evidence="4 5">
    <name type="scientific">Cupriavidus respiraculi</name>
    <dbReference type="NCBI Taxonomy" id="195930"/>
    <lineage>
        <taxon>Bacteria</taxon>
        <taxon>Pseudomonadati</taxon>
        <taxon>Pseudomonadota</taxon>
        <taxon>Betaproteobacteria</taxon>
        <taxon>Burkholderiales</taxon>
        <taxon>Burkholderiaceae</taxon>
        <taxon>Cupriavidus</taxon>
    </lineage>
</organism>
<evidence type="ECO:0000259" key="3">
    <source>
        <dbReference type="Pfam" id="PF16655"/>
    </source>
</evidence>
<dbReference type="InterPro" id="IPR032093">
    <property type="entry name" value="PhoD_N"/>
</dbReference>
<evidence type="ECO:0000256" key="1">
    <source>
        <dbReference type="SAM" id="MobiDB-lite"/>
    </source>
</evidence>
<feature type="domain" description="Phospholipase D N-terminal" evidence="3">
    <location>
        <begin position="55"/>
        <end position="144"/>
    </location>
</feature>
<dbReference type="PROSITE" id="PS51257">
    <property type="entry name" value="PROKAR_LIPOPROTEIN"/>
    <property type="match status" value="1"/>
</dbReference>
<dbReference type="InterPro" id="IPR029052">
    <property type="entry name" value="Metallo-depent_PP-like"/>
</dbReference>
<keyword evidence="5" id="KW-1185">Reference proteome</keyword>
<evidence type="ECO:0000313" key="4">
    <source>
        <dbReference type="EMBL" id="CAG9167071.1"/>
    </source>
</evidence>
<evidence type="ECO:0008006" key="6">
    <source>
        <dbReference type="Google" id="ProtNLM"/>
    </source>
</evidence>
<dbReference type="Gene3D" id="3.60.21.70">
    <property type="entry name" value="PhoD-like phosphatase"/>
    <property type="match status" value="1"/>
</dbReference>
<dbReference type="Gene3D" id="2.60.40.380">
    <property type="entry name" value="Purple acid phosphatase-like, N-terminal"/>
    <property type="match status" value="1"/>
</dbReference>
<dbReference type="InterPro" id="IPR018946">
    <property type="entry name" value="PhoD-like_MPP"/>
</dbReference>
<reference evidence="4 5" key="1">
    <citation type="submission" date="2021-08" db="EMBL/GenBank/DDBJ databases">
        <authorList>
            <person name="Peeters C."/>
        </authorList>
    </citation>
    <scope>NUCLEOTIDE SEQUENCE [LARGE SCALE GENOMIC DNA]</scope>
    <source>
        <strain evidence="4 5">LMG 21510</strain>
    </source>
</reference>
<dbReference type="EMBL" id="CAJZAH010000001">
    <property type="protein sequence ID" value="CAG9167071.1"/>
    <property type="molecule type" value="Genomic_DNA"/>
</dbReference>
<evidence type="ECO:0000313" key="5">
    <source>
        <dbReference type="Proteomes" id="UP000721236"/>
    </source>
</evidence>
<gene>
    <name evidence="4" type="ORF">LMG21510_00642</name>
</gene>
<dbReference type="SUPFAM" id="SSF56300">
    <property type="entry name" value="Metallo-dependent phosphatases"/>
    <property type="match status" value="1"/>
</dbReference>